<dbReference type="KEGG" id="gms:SOIL9_58680"/>
<keyword evidence="2" id="KW-1185">Reference proteome</keyword>
<dbReference type="Proteomes" id="UP000464178">
    <property type="component" value="Chromosome"/>
</dbReference>
<dbReference type="Gene3D" id="1.25.40.10">
    <property type="entry name" value="Tetratricopeptide repeat domain"/>
    <property type="match status" value="1"/>
</dbReference>
<reference evidence="1 2" key="1">
    <citation type="submission" date="2019-05" db="EMBL/GenBank/DDBJ databases">
        <authorList>
            <consortium name="Science for Life Laboratories"/>
        </authorList>
    </citation>
    <scope>NUCLEOTIDE SEQUENCE [LARGE SCALE GENOMIC DNA]</scope>
    <source>
        <strain evidence="1">Soil9</strain>
    </source>
</reference>
<evidence type="ECO:0000313" key="2">
    <source>
        <dbReference type="Proteomes" id="UP000464178"/>
    </source>
</evidence>
<accession>A0A6P2CTY6</accession>
<organism evidence="1 2">
    <name type="scientific">Gemmata massiliana</name>
    <dbReference type="NCBI Taxonomy" id="1210884"/>
    <lineage>
        <taxon>Bacteria</taxon>
        <taxon>Pseudomonadati</taxon>
        <taxon>Planctomycetota</taxon>
        <taxon>Planctomycetia</taxon>
        <taxon>Gemmatales</taxon>
        <taxon>Gemmataceae</taxon>
        <taxon>Gemmata</taxon>
    </lineage>
</organism>
<dbReference type="RefSeq" id="WP_162666788.1">
    <property type="nucleotide sequence ID" value="NZ_LR593886.1"/>
</dbReference>
<dbReference type="EMBL" id="LR593886">
    <property type="protein sequence ID" value="VTR91846.1"/>
    <property type="molecule type" value="Genomic_DNA"/>
</dbReference>
<name>A0A6P2CTY6_9BACT</name>
<dbReference type="SUPFAM" id="SSF48452">
    <property type="entry name" value="TPR-like"/>
    <property type="match status" value="1"/>
</dbReference>
<dbReference type="AlphaFoldDB" id="A0A6P2CTY6"/>
<dbReference type="InterPro" id="IPR011990">
    <property type="entry name" value="TPR-like_helical_dom_sf"/>
</dbReference>
<protein>
    <submittedName>
        <fullName evidence="1">Pilus assembly protein:: TPR_12: TPR_10</fullName>
    </submittedName>
</protein>
<evidence type="ECO:0000313" key="1">
    <source>
        <dbReference type="EMBL" id="VTR91846.1"/>
    </source>
</evidence>
<sequence>MVFAEQPSAALQEALQLLAEGRAEEAETVVKRAAKVAKGKHGSGSHPLAMAYADMARLHLRMGKFQKAVAEFQHASKDAMPPDTPSRRDRLSFLYGLAEAFAGLRNYDEAQMVLRQCVMFAKRMYGSSSGLAAVATVPLADAVLRANKPLESLRIAQEAYDTLWRLGDVLIAKVAPVRAEAWKAVGKADSPFADFVGLPDDLVNRTVAEIIEHVPNGNPVHIRAVLADLLAFVDKRYGDGHPVTCDVLAAVAHHEAGLGAGADASARDAAVRRSVWSYTVRRLTGGLLANLEVEFEQDGTLHLVPHLAREPEGDEAAQLEGVLTQAVDDLYARPAAKP</sequence>
<proteinExistence type="predicted"/>
<gene>
    <name evidence="1" type="ORF">SOIL9_58680</name>
</gene>
<dbReference type="Pfam" id="PF13424">
    <property type="entry name" value="TPR_12"/>
    <property type="match status" value="1"/>
</dbReference>